<feature type="domain" description="HTH lysR-type" evidence="5">
    <location>
        <begin position="1"/>
        <end position="58"/>
    </location>
</feature>
<dbReference type="InterPro" id="IPR000847">
    <property type="entry name" value="LysR_HTH_N"/>
</dbReference>
<dbReference type="PANTHER" id="PTHR30579">
    <property type="entry name" value="TRANSCRIPTIONAL REGULATOR"/>
    <property type="match status" value="1"/>
</dbReference>
<dbReference type="Gene3D" id="3.40.190.290">
    <property type="match status" value="1"/>
</dbReference>
<keyword evidence="4" id="KW-0804">Transcription</keyword>
<dbReference type="PROSITE" id="PS50931">
    <property type="entry name" value="HTH_LYSR"/>
    <property type="match status" value="1"/>
</dbReference>
<evidence type="ECO:0000256" key="4">
    <source>
        <dbReference type="ARBA" id="ARBA00023163"/>
    </source>
</evidence>
<dbReference type="InterPro" id="IPR036388">
    <property type="entry name" value="WH-like_DNA-bd_sf"/>
</dbReference>
<dbReference type="SUPFAM" id="SSF53850">
    <property type="entry name" value="Periplasmic binding protein-like II"/>
    <property type="match status" value="1"/>
</dbReference>
<dbReference type="PANTHER" id="PTHR30579:SF3">
    <property type="entry name" value="TRANSCRIPTIONAL REGULATORY PROTEIN"/>
    <property type="match status" value="1"/>
</dbReference>
<comment type="similarity">
    <text evidence="1">Belongs to the LysR transcriptional regulatory family.</text>
</comment>
<accession>A0A844D9Z4</accession>
<proteinExistence type="inferred from homology"/>
<dbReference type="Proteomes" id="UP000439986">
    <property type="component" value="Unassembled WGS sequence"/>
</dbReference>
<protein>
    <submittedName>
        <fullName evidence="6">LysR family transcriptional regulator</fullName>
    </submittedName>
</protein>
<evidence type="ECO:0000256" key="1">
    <source>
        <dbReference type="ARBA" id="ARBA00009437"/>
    </source>
</evidence>
<keyword evidence="7" id="KW-1185">Reference proteome</keyword>
<dbReference type="InterPro" id="IPR036390">
    <property type="entry name" value="WH_DNA-bd_sf"/>
</dbReference>
<gene>
    <name evidence="6" type="ORF">GJ698_08660</name>
</gene>
<keyword evidence="2" id="KW-0805">Transcription regulation</keyword>
<dbReference type="AlphaFoldDB" id="A0A844D9Z4"/>
<evidence type="ECO:0000313" key="6">
    <source>
        <dbReference type="EMBL" id="MRW84169.1"/>
    </source>
</evidence>
<evidence type="ECO:0000256" key="3">
    <source>
        <dbReference type="ARBA" id="ARBA00023125"/>
    </source>
</evidence>
<dbReference type="GO" id="GO:0003677">
    <property type="term" value="F:DNA binding"/>
    <property type="evidence" value="ECO:0007669"/>
    <property type="project" value="UniProtKB-KW"/>
</dbReference>
<reference evidence="6 7" key="1">
    <citation type="submission" date="2019-11" db="EMBL/GenBank/DDBJ databases">
        <title>Novel species isolated from a subtropical stream in China.</title>
        <authorList>
            <person name="Lu H."/>
        </authorList>
    </citation>
    <scope>NUCLEOTIDE SEQUENCE [LARGE SCALE GENOMIC DNA]</scope>
    <source>
        <strain evidence="6 7">FT26W</strain>
    </source>
</reference>
<dbReference type="GO" id="GO:0003700">
    <property type="term" value="F:DNA-binding transcription factor activity"/>
    <property type="evidence" value="ECO:0007669"/>
    <property type="project" value="InterPro"/>
</dbReference>
<keyword evidence="3" id="KW-0238">DNA-binding</keyword>
<sequence length="298" mass="33495">MEWSDIRVFLQVARSGRMAEASRLLRMDDSTISRRIARLERDAGVVLFDRAAKRLNLTEEGCKLLAAAEKMEAIVIRDVQALAERRQGISGKVRIGTSEGFGSHYLAQRLPTILHQYPELEIELVAVQRTYSLGMREADIVITMDRPNSGDIRLRKLCDSRLHIYASAEFLARRPAPLSIADLTDALWCGYIQELLFTEILDMLTFGDTVIMPRYRTNSLTAQLAAVLGGEALTVLPTYLAAHYPALQPVLAQSVRIDMSYWMSVHNDLARSPRVRAVMNAIEQLVASERHLCWPASV</sequence>
<organism evidence="6 7">
    <name type="scientific">Duganella aquatilis</name>
    <dbReference type="NCBI Taxonomy" id="2666082"/>
    <lineage>
        <taxon>Bacteria</taxon>
        <taxon>Pseudomonadati</taxon>
        <taxon>Pseudomonadota</taxon>
        <taxon>Betaproteobacteria</taxon>
        <taxon>Burkholderiales</taxon>
        <taxon>Oxalobacteraceae</taxon>
        <taxon>Telluria group</taxon>
        <taxon>Duganella</taxon>
    </lineage>
</organism>
<name>A0A844D9Z4_9BURK</name>
<dbReference type="RefSeq" id="WP_154357220.1">
    <property type="nucleotide sequence ID" value="NZ_WKJL01000004.1"/>
</dbReference>
<dbReference type="Pfam" id="PF03466">
    <property type="entry name" value="LysR_substrate"/>
    <property type="match status" value="1"/>
</dbReference>
<evidence type="ECO:0000313" key="7">
    <source>
        <dbReference type="Proteomes" id="UP000439986"/>
    </source>
</evidence>
<dbReference type="Gene3D" id="1.10.10.10">
    <property type="entry name" value="Winged helix-like DNA-binding domain superfamily/Winged helix DNA-binding domain"/>
    <property type="match status" value="1"/>
</dbReference>
<dbReference type="Pfam" id="PF00126">
    <property type="entry name" value="HTH_1"/>
    <property type="match status" value="1"/>
</dbReference>
<dbReference type="InterPro" id="IPR005119">
    <property type="entry name" value="LysR_subst-bd"/>
</dbReference>
<comment type="caution">
    <text evidence="6">The sequence shown here is derived from an EMBL/GenBank/DDBJ whole genome shotgun (WGS) entry which is preliminary data.</text>
</comment>
<dbReference type="InterPro" id="IPR050176">
    <property type="entry name" value="LTTR"/>
</dbReference>
<evidence type="ECO:0000259" key="5">
    <source>
        <dbReference type="PROSITE" id="PS50931"/>
    </source>
</evidence>
<dbReference type="EMBL" id="WKJL01000004">
    <property type="protein sequence ID" value="MRW84169.1"/>
    <property type="molecule type" value="Genomic_DNA"/>
</dbReference>
<evidence type="ECO:0000256" key="2">
    <source>
        <dbReference type="ARBA" id="ARBA00023015"/>
    </source>
</evidence>
<dbReference type="SUPFAM" id="SSF46785">
    <property type="entry name" value="Winged helix' DNA-binding domain"/>
    <property type="match status" value="1"/>
</dbReference>